<proteinExistence type="predicted"/>
<protein>
    <submittedName>
        <fullName evidence="1">Uncharacterized protein</fullName>
    </submittedName>
</protein>
<reference evidence="1 2" key="1">
    <citation type="journal article" date="2019" name="bioRxiv">
        <title>Genomics, evolutionary history and diagnostics of the Alternaria alternata species group including apple and Asian pear pathotypes.</title>
        <authorList>
            <person name="Armitage A.D."/>
            <person name="Cockerton H.M."/>
            <person name="Sreenivasaprasad S."/>
            <person name="Woodhall J.W."/>
            <person name="Lane C.R."/>
            <person name="Harrison R.J."/>
            <person name="Clarkson J.P."/>
        </authorList>
    </citation>
    <scope>NUCLEOTIDE SEQUENCE [LARGE SCALE GENOMIC DNA]</scope>
    <source>
        <strain evidence="1 2">FERA 650</strain>
    </source>
</reference>
<sequence>MQVTALAYADNKVVLSILMRIEPTARREIHCNIVALRRSRKVYYMPQELWDIVVSNLSSFSAKNIAEVLSTKLTENLSIHESVWRSCFQDETWLQLAFAKYNTNPVLLGVDLLRIPEKPKKNKNCYLVLLADDWSGDLSFHGVDESFETFRNSLQEHTYYSDGIVHEIYFSSGITLNITQVITGCEYIQMPNLQVLFELEKGVQTAYCPWSSFEQGPIVTVKGCDIVGNEGTVEELQNINPICAVSLSCLKQQSIHQIFCQVGSSSSLLPVYKNGETYPKGKIQGKR</sequence>
<evidence type="ECO:0000313" key="1">
    <source>
        <dbReference type="EMBL" id="KAB2099651.1"/>
    </source>
</evidence>
<comment type="caution">
    <text evidence="1">The sequence shown here is derived from an EMBL/GenBank/DDBJ whole genome shotgun (WGS) entry which is preliminary data.</text>
</comment>
<organism evidence="1 2">
    <name type="scientific">Alternaria gaisen</name>
    <dbReference type="NCBI Taxonomy" id="167740"/>
    <lineage>
        <taxon>Eukaryota</taxon>
        <taxon>Fungi</taxon>
        <taxon>Dikarya</taxon>
        <taxon>Ascomycota</taxon>
        <taxon>Pezizomycotina</taxon>
        <taxon>Dothideomycetes</taxon>
        <taxon>Pleosporomycetidae</taxon>
        <taxon>Pleosporales</taxon>
        <taxon>Pleosporineae</taxon>
        <taxon>Pleosporaceae</taxon>
        <taxon>Alternaria</taxon>
        <taxon>Alternaria sect. Alternaria</taxon>
    </lineage>
</organism>
<dbReference type="Proteomes" id="UP000293547">
    <property type="component" value="Unassembled WGS sequence"/>
</dbReference>
<dbReference type="EMBL" id="PDWZ02000016">
    <property type="protein sequence ID" value="KAB2099651.1"/>
    <property type="molecule type" value="Genomic_DNA"/>
</dbReference>
<evidence type="ECO:0000313" key="2">
    <source>
        <dbReference type="Proteomes" id="UP000293547"/>
    </source>
</evidence>
<gene>
    <name evidence="1" type="ORF">AG0111_0g12100</name>
</gene>
<keyword evidence="2" id="KW-1185">Reference proteome</keyword>
<accession>A0ACB6F5C7</accession>
<name>A0ACB6F5C7_9PLEO</name>